<name>A0A1F4V5E4_UNCKA</name>
<dbReference type="STRING" id="1802624.A2982_00365"/>
<evidence type="ECO:0000313" key="1">
    <source>
        <dbReference type="EMBL" id="OGC52280.1"/>
    </source>
</evidence>
<dbReference type="Pfam" id="PF08843">
    <property type="entry name" value="AbiEii"/>
    <property type="match status" value="1"/>
</dbReference>
<dbReference type="Proteomes" id="UP000178771">
    <property type="component" value="Unassembled WGS sequence"/>
</dbReference>
<proteinExistence type="predicted"/>
<dbReference type="AlphaFoldDB" id="A0A1F4V5E4"/>
<reference evidence="1 2" key="1">
    <citation type="journal article" date="2016" name="Nat. Commun.">
        <title>Thousands of microbial genomes shed light on interconnected biogeochemical processes in an aquifer system.</title>
        <authorList>
            <person name="Anantharaman K."/>
            <person name="Brown C.T."/>
            <person name="Hug L.A."/>
            <person name="Sharon I."/>
            <person name="Castelle C.J."/>
            <person name="Probst A.J."/>
            <person name="Thomas B.C."/>
            <person name="Singh A."/>
            <person name="Wilkins M.J."/>
            <person name="Karaoz U."/>
            <person name="Brodie E.L."/>
            <person name="Williams K.H."/>
            <person name="Hubbard S.S."/>
            <person name="Banfield J.F."/>
        </authorList>
    </citation>
    <scope>NUCLEOTIDE SEQUENCE [LARGE SCALE GENOMIC DNA]</scope>
</reference>
<dbReference type="InterPro" id="IPR014942">
    <property type="entry name" value="AbiEii"/>
</dbReference>
<evidence type="ECO:0000313" key="2">
    <source>
        <dbReference type="Proteomes" id="UP000178771"/>
    </source>
</evidence>
<sequence>MIDNKILEEYSSKLKIDKFTVLREYLQIVFLNHAYKSMQSEKLVFKGGTAIRLMYQSPRFSEDLDFNSKLKVKEVKSLISDSIESAKKTIPGLYFKELKVLQGYSAKIYFDTEISPMPLTIKLDFSFRDEESLDVLQKTIPTEFPVQSYSLIKVMSEAEIFAEKIRTVFQRSKGRDLYDIWYLLNKKVDVRPDFIKAKMELIDIYFDKDKFFDKIRKYKQSDLEKDLFKFLPNDQRDIVYELKNLIVNSDGMKNLDD</sequence>
<dbReference type="EMBL" id="MEVH01000004">
    <property type="protein sequence ID" value="OGC52280.1"/>
    <property type="molecule type" value="Genomic_DNA"/>
</dbReference>
<organism evidence="1 2">
    <name type="scientific">candidate division WWE3 bacterium RIFCSPLOWO2_01_FULL_39_13</name>
    <dbReference type="NCBI Taxonomy" id="1802624"/>
    <lineage>
        <taxon>Bacteria</taxon>
        <taxon>Katanobacteria</taxon>
    </lineage>
</organism>
<protein>
    <recommendedName>
        <fullName evidence="3">Nucleotidyl transferase AbiEii/AbiGii toxin family protein</fullName>
    </recommendedName>
</protein>
<comment type="caution">
    <text evidence="1">The sequence shown here is derived from an EMBL/GenBank/DDBJ whole genome shotgun (WGS) entry which is preliminary data.</text>
</comment>
<evidence type="ECO:0008006" key="3">
    <source>
        <dbReference type="Google" id="ProtNLM"/>
    </source>
</evidence>
<dbReference type="Gene3D" id="3.10.450.620">
    <property type="entry name" value="JHP933, nucleotidyltransferase-like core domain"/>
    <property type="match status" value="1"/>
</dbReference>
<accession>A0A1F4V5E4</accession>
<gene>
    <name evidence="1" type="ORF">A2982_00365</name>
</gene>